<feature type="domain" description="Granulins" evidence="5">
    <location>
        <begin position="94"/>
        <end position="107"/>
    </location>
</feature>
<feature type="domain" description="Granulins" evidence="5">
    <location>
        <begin position="340"/>
        <end position="353"/>
    </location>
</feature>
<reference evidence="6" key="1">
    <citation type="submission" date="2019-05" db="EMBL/GenBank/DDBJ databases">
        <title>Annotation for the trematode Fasciolopsis buski.</title>
        <authorList>
            <person name="Choi Y.-J."/>
        </authorList>
    </citation>
    <scope>NUCLEOTIDE SEQUENCE</scope>
    <source>
        <strain evidence="6">HT</strain>
        <tissue evidence="6">Whole worm</tissue>
    </source>
</reference>
<keyword evidence="7" id="KW-1185">Reference proteome</keyword>
<evidence type="ECO:0000256" key="4">
    <source>
        <dbReference type="ARBA" id="ARBA00023157"/>
    </source>
</evidence>
<dbReference type="Proteomes" id="UP000728185">
    <property type="component" value="Unassembled WGS sequence"/>
</dbReference>
<dbReference type="SMART" id="SM00277">
    <property type="entry name" value="GRAN"/>
    <property type="match status" value="4"/>
</dbReference>
<dbReference type="InterPro" id="IPR037277">
    <property type="entry name" value="Granulin_sf"/>
</dbReference>
<evidence type="ECO:0000256" key="1">
    <source>
        <dbReference type="ARBA" id="ARBA00004613"/>
    </source>
</evidence>
<evidence type="ECO:0000256" key="3">
    <source>
        <dbReference type="ARBA" id="ARBA00022525"/>
    </source>
</evidence>
<proteinExistence type="inferred from homology"/>
<dbReference type="PANTHER" id="PTHR12274">
    <property type="entry name" value="GRANULIN"/>
    <property type="match status" value="1"/>
</dbReference>
<evidence type="ECO:0000313" key="6">
    <source>
        <dbReference type="EMBL" id="KAA0196540.1"/>
    </source>
</evidence>
<dbReference type="Gene3D" id="2.10.25.160">
    <property type="entry name" value="Granulin"/>
    <property type="match status" value="4"/>
</dbReference>
<dbReference type="Pfam" id="PF00396">
    <property type="entry name" value="Granulin"/>
    <property type="match status" value="4"/>
</dbReference>
<evidence type="ECO:0000256" key="2">
    <source>
        <dbReference type="ARBA" id="ARBA00010093"/>
    </source>
</evidence>
<dbReference type="AlphaFoldDB" id="A0A8E0S4Q9"/>
<keyword evidence="3" id="KW-0964">Secreted</keyword>
<feature type="domain" description="Granulins" evidence="5">
    <location>
        <begin position="189"/>
        <end position="202"/>
    </location>
</feature>
<evidence type="ECO:0000313" key="7">
    <source>
        <dbReference type="Proteomes" id="UP000728185"/>
    </source>
</evidence>
<dbReference type="InterPro" id="IPR039036">
    <property type="entry name" value="Granulin_fam"/>
</dbReference>
<gene>
    <name evidence="6" type="ORF">FBUS_01489</name>
</gene>
<dbReference type="OrthoDB" id="5854875at2759"/>
<feature type="domain" description="Granulins" evidence="5">
    <location>
        <begin position="270"/>
        <end position="283"/>
    </location>
</feature>
<organism evidence="6 7">
    <name type="scientific">Fasciolopsis buskii</name>
    <dbReference type="NCBI Taxonomy" id="27845"/>
    <lineage>
        <taxon>Eukaryota</taxon>
        <taxon>Metazoa</taxon>
        <taxon>Spiralia</taxon>
        <taxon>Lophotrochozoa</taxon>
        <taxon>Platyhelminthes</taxon>
        <taxon>Trematoda</taxon>
        <taxon>Digenea</taxon>
        <taxon>Plagiorchiida</taxon>
        <taxon>Echinostomata</taxon>
        <taxon>Echinostomatoidea</taxon>
        <taxon>Fasciolidae</taxon>
        <taxon>Fasciolopsis</taxon>
    </lineage>
</organism>
<evidence type="ECO:0000259" key="5">
    <source>
        <dbReference type="PROSITE" id="PS00799"/>
    </source>
</evidence>
<keyword evidence="4" id="KW-1015">Disulfide bond</keyword>
<dbReference type="PANTHER" id="PTHR12274:SF3">
    <property type="entry name" value="PROGRANULIN"/>
    <property type="match status" value="1"/>
</dbReference>
<dbReference type="EMBL" id="LUCM01002959">
    <property type="protein sequence ID" value="KAA0196540.1"/>
    <property type="molecule type" value="Genomic_DNA"/>
</dbReference>
<dbReference type="PROSITE" id="PS00799">
    <property type="entry name" value="GRANULINS"/>
    <property type="match status" value="4"/>
</dbReference>
<sequence>MSVISAFLLTDVDVLLWFFGSITAYSFSVNQLLSIFSRCICQDKSRFVKLVDPSSAKSPVLCPDRKAACPDQSTCCLMGSGGWGCCEHPNAVCCSDHSHCCPEGYQCDTEKASCIPSKQVSNFMFGFLSLLSRLPRLRQAQAVDSRSQLLAQTYEMCEDHRHQCPRGTSCCPTQFGSYACCPMPDAVCCSDGIHCCPKDTTCDISSQQCVGSSIKVSTVVPIRPYNPVTDQLMDPVVCPDAKYSCLRNQTCCQMKSGEWGCCPIPQAVCCQDREHCCPSGFHCDADRDMCIRGTTPTMIPRASVKQVCPNSEYQCPNNSTCCELGNDEWGCCDMPNGICCEDRTHCCPEGTVCAKESGECIRPSVNGLQSYPVAARRMTPVAGHVVSDNAAFPMLFRTIVTGQVVRTGWCSECSPNGYCCPNASGQHNRMCCDKAGVSVPNYFS</sequence>
<protein>
    <submittedName>
        <fullName evidence="6">Granulin</fullName>
    </submittedName>
</protein>
<name>A0A8E0S4Q9_9TREM</name>
<comment type="caution">
    <text evidence="6">The sequence shown here is derived from an EMBL/GenBank/DDBJ whole genome shotgun (WGS) entry which is preliminary data.</text>
</comment>
<dbReference type="InterPro" id="IPR000118">
    <property type="entry name" value="Granulin"/>
</dbReference>
<dbReference type="GO" id="GO:0005576">
    <property type="term" value="C:extracellular region"/>
    <property type="evidence" value="ECO:0007669"/>
    <property type="project" value="UniProtKB-SubCell"/>
</dbReference>
<comment type="similarity">
    <text evidence="2">Belongs to the granulin family.</text>
</comment>
<dbReference type="SUPFAM" id="SSF57277">
    <property type="entry name" value="Granulin repeat"/>
    <property type="match status" value="4"/>
</dbReference>
<comment type="subcellular location">
    <subcellularLocation>
        <location evidence="1">Secreted</location>
    </subcellularLocation>
</comment>
<accession>A0A8E0S4Q9</accession>